<evidence type="ECO:0000256" key="4">
    <source>
        <dbReference type="SAM" id="MobiDB-lite"/>
    </source>
</evidence>
<evidence type="ECO:0000256" key="3">
    <source>
        <dbReference type="ARBA" id="ARBA00034857"/>
    </source>
</evidence>
<dbReference type="InterPro" id="IPR047339">
    <property type="entry name" value="RUN_RUNDC3B"/>
</dbReference>
<dbReference type="PROSITE" id="PS50826">
    <property type="entry name" value="RUN"/>
    <property type="match status" value="1"/>
</dbReference>
<dbReference type="Proteomes" id="UP000018467">
    <property type="component" value="Unassembled WGS sequence"/>
</dbReference>
<protein>
    <recommendedName>
        <fullName evidence="3">RUN domain-containing protein 3B</fullName>
    </recommendedName>
</protein>
<comment type="similarity">
    <text evidence="2">Belongs to the RUNDC3 family.</text>
</comment>
<feature type="compositionally biased region" description="Polar residues" evidence="4">
    <location>
        <begin position="208"/>
        <end position="219"/>
    </location>
</feature>
<dbReference type="SMART" id="SM00593">
    <property type="entry name" value="RUN"/>
    <property type="match status" value="1"/>
</dbReference>
<reference evidence="6" key="3">
    <citation type="submission" date="2025-08" db="UniProtKB">
        <authorList>
            <consortium name="Ensembl"/>
        </authorList>
    </citation>
    <scope>IDENTIFICATION</scope>
</reference>
<accession>A0A3B1K1H3</accession>
<reference evidence="6" key="4">
    <citation type="submission" date="2025-09" db="UniProtKB">
        <authorList>
            <consortium name="Ensembl"/>
        </authorList>
    </citation>
    <scope>IDENTIFICATION</scope>
</reference>
<evidence type="ECO:0000313" key="6">
    <source>
        <dbReference type="Ensembl" id="ENSAMXP00000048522.1"/>
    </source>
</evidence>
<evidence type="ECO:0000259" key="5">
    <source>
        <dbReference type="PROSITE" id="PS50826"/>
    </source>
</evidence>
<keyword evidence="1" id="KW-0175">Coiled coil</keyword>
<dbReference type="AlphaFoldDB" id="A0A3B1K1H3"/>
<keyword evidence="7" id="KW-1185">Reference proteome</keyword>
<proteinExistence type="inferred from homology"/>
<dbReference type="InterPro" id="IPR004012">
    <property type="entry name" value="Run_dom"/>
</dbReference>
<evidence type="ECO:0000313" key="7">
    <source>
        <dbReference type="Proteomes" id="UP000018467"/>
    </source>
</evidence>
<dbReference type="Ensembl" id="ENSAMXT00000055938.1">
    <property type="protein sequence ID" value="ENSAMXP00000048522.1"/>
    <property type="gene ID" value="ENSAMXG00000016218.2"/>
</dbReference>
<evidence type="ECO:0000256" key="2">
    <source>
        <dbReference type="ARBA" id="ARBA00034727"/>
    </source>
</evidence>
<reference evidence="7" key="2">
    <citation type="journal article" date="2014" name="Nat. Commun.">
        <title>The cavefish genome reveals candidate genes for eye loss.</title>
        <authorList>
            <person name="McGaugh S.E."/>
            <person name="Gross J.B."/>
            <person name="Aken B."/>
            <person name="Blin M."/>
            <person name="Borowsky R."/>
            <person name="Chalopin D."/>
            <person name="Hinaux H."/>
            <person name="Jeffery W.R."/>
            <person name="Keene A."/>
            <person name="Ma L."/>
            <person name="Minx P."/>
            <person name="Murphy D."/>
            <person name="O'Quin K.E."/>
            <person name="Retaux S."/>
            <person name="Rohner N."/>
            <person name="Searle S.M."/>
            <person name="Stahl B.A."/>
            <person name="Tabin C."/>
            <person name="Volff J.N."/>
            <person name="Yoshizawa M."/>
            <person name="Warren W.C."/>
        </authorList>
    </citation>
    <scope>NUCLEOTIDE SEQUENCE [LARGE SCALE GENOMIC DNA]</scope>
    <source>
        <strain evidence="7">female</strain>
    </source>
</reference>
<dbReference type="CDD" id="cd17700">
    <property type="entry name" value="RUN_RUNDC3B"/>
    <property type="match status" value="1"/>
</dbReference>
<feature type="compositionally biased region" description="Basic and acidic residues" evidence="4">
    <location>
        <begin position="343"/>
        <end position="352"/>
    </location>
</feature>
<dbReference type="SUPFAM" id="SSF140741">
    <property type="entry name" value="RUN domain-like"/>
    <property type="match status" value="1"/>
</dbReference>
<feature type="region of interest" description="Disordered" evidence="4">
    <location>
        <begin position="321"/>
        <end position="355"/>
    </location>
</feature>
<dbReference type="Gene3D" id="1.20.58.900">
    <property type="match status" value="1"/>
</dbReference>
<feature type="compositionally biased region" description="Polar residues" evidence="4">
    <location>
        <begin position="321"/>
        <end position="333"/>
    </location>
</feature>
<dbReference type="InterPro" id="IPR047340">
    <property type="entry name" value="RUNDC3A_B"/>
</dbReference>
<dbReference type="PANTHER" id="PTHR46251">
    <property type="entry name" value="RUN DOMAIN-CONTAINING 3 PROTEIN RUNDC3"/>
    <property type="match status" value="1"/>
</dbReference>
<dbReference type="Bgee" id="ENSAMXG00000016218">
    <property type="expression patterns" value="Expressed in mesonephros and 6 other cell types or tissues"/>
</dbReference>
<dbReference type="InterPro" id="IPR037213">
    <property type="entry name" value="Run_dom_sf"/>
</dbReference>
<feature type="region of interest" description="Disordered" evidence="4">
    <location>
        <begin position="196"/>
        <end position="219"/>
    </location>
</feature>
<reference evidence="7" key="1">
    <citation type="submission" date="2013-03" db="EMBL/GenBank/DDBJ databases">
        <authorList>
            <person name="Jeffery W."/>
            <person name="Warren W."/>
            <person name="Wilson R.K."/>
        </authorList>
    </citation>
    <scope>NUCLEOTIDE SEQUENCE</scope>
    <source>
        <strain evidence="7">female</strain>
    </source>
</reference>
<evidence type="ECO:0000256" key="1">
    <source>
        <dbReference type="ARBA" id="ARBA00023054"/>
    </source>
</evidence>
<feature type="domain" description="RUN" evidence="5">
    <location>
        <begin position="41"/>
        <end position="173"/>
    </location>
</feature>
<dbReference type="PANTHER" id="PTHR46251:SF1">
    <property type="entry name" value="RUN DOMAIN-CONTAINING PROTEIN 3B"/>
    <property type="match status" value="1"/>
</dbReference>
<dbReference type="GeneTree" id="ENSGT00940000159175"/>
<name>A0A3B1K1H3_ASTMX</name>
<sequence>MAIGDNAVNKLISSINPLAAFSVLKFSVKTLIDRSCFETIDDTSPEFINFVSILEQILSHRLKGQVSWFGYESPRSFWDYVRVACSKVPHSCIHSIESMENVRSSRAKGRAWIRVALMEKRLSEYMSAALRDFKTTRRFYDDGAIMLGEEAGLLADTLIGLNAIDFSFCLKGEGLDGSYPAVIDYTPYLKFTQTSDSISSDEEEMRTLGSSGSEASTPEANMAASLRTDLSSWYSKCKRVEQKYRVVLEQKGYLEELVRLREAQLSESVSQNKALLQRFTEADLSHKLEKEQLEFIILELQDQLKSFPSLDQLSTDMSLSQLSLDPGHTQTRSLDSKAGLPHWHREGKEDTPSLRGLCGSLTSVASYKSLASLKSSEYLASPTTDMTSPGLTPS</sequence>
<dbReference type="Pfam" id="PF02759">
    <property type="entry name" value="RUN"/>
    <property type="match status" value="1"/>
</dbReference>
<organism evidence="6 7">
    <name type="scientific">Astyanax mexicanus</name>
    <name type="common">Blind cave fish</name>
    <name type="synonym">Astyanax fasciatus mexicanus</name>
    <dbReference type="NCBI Taxonomy" id="7994"/>
    <lineage>
        <taxon>Eukaryota</taxon>
        <taxon>Metazoa</taxon>
        <taxon>Chordata</taxon>
        <taxon>Craniata</taxon>
        <taxon>Vertebrata</taxon>
        <taxon>Euteleostomi</taxon>
        <taxon>Actinopterygii</taxon>
        <taxon>Neopterygii</taxon>
        <taxon>Teleostei</taxon>
        <taxon>Ostariophysi</taxon>
        <taxon>Characiformes</taxon>
        <taxon>Characoidei</taxon>
        <taxon>Acestrorhamphidae</taxon>
        <taxon>Acestrorhamphinae</taxon>
        <taxon>Astyanax</taxon>
    </lineage>
</organism>